<sequence>MKFAFHVSPNEQQKHASTQQIMRDLTIALGVVFLCSLAYYAISYGVNYALQEIILLAASLVTTFVCEAIFAKVKKIDIKEFITHSFGWVTALILVMMCPVNISVYAVIIATVFAIVIGRLVFGGFGNNIYNPAAVGRAVIFASFSGAVTNLTTSATPTGVLASSFRWMPGSAEALESFLDTTGGWFGLAMGTYPGAIGETFSIAIILVGIFLIVRNVIDWRMPAVYLGTIFIITFFIAIFSGIQPYGVIPGWLWYPMLHLLTGGVIFGAFFMLTDPVTIPTVPAGRVFFAACAAVITVLIRMKGNLPEGCLYSILIMNTFTPMIEQALDAPQFEQKKKAIIMSACALVLGLGVAFYASSTIRPVKGARNVGEETAMVITQTEQEDLA</sequence>
<reference evidence="10 11" key="1">
    <citation type="submission" date="2016-11" db="EMBL/GenBank/DDBJ databases">
        <title>Description of two novel members of the family Erysipelotrichaceae: Ileibacterium lipovorans gen. nov., sp. nov. and Dubosiella newyorkensis, gen. nov., sp. nov.</title>
        <authorList>
            <person name="Cox L.M."/>
            <person name="Sohn J."/>
            <person name="Tyrrell K.L."/>
            <person name="Citron D.M."/>
            <person name="Lawson P.A."/>
            <person name="Patel N.B."/>
            <person name="Iizumi T."/>
            <person name="Perez-Perez G.I."/>
            <person name="Goldstein E.J."/>
            <person name="Blaser M.J."/>
        </authorList>
    </citation>
    <scope>NUCLEOTIDE SEQUENCE [LARGE SCALE GENOMIC DNA]</scope>
    <source>
        <strain evidence="10 11">NYU-BL-A3</strain>
    </source>
</reference>
<keyword evidence="8 9" id="KW-0472">Membrane</keyword>
<name>A0A1U7NCP4_9FIRM</name>
<organism evidence="10 11">
    <name type="scientific">Ileibacterium valens</name>
    <dbReference type="NCBI Taxonomy" id="1862668"/>
    <lineage>
        <taxon>Bacteria</taxon>
        <taxon>Bacillati</taxon>
        <taxon>Bacillota</taxon>
        <taxon>Erysipelotrichia</taxon>
        <taxon>Erysipelotrichales</taxon>
        <taxon>Erysipelotrichaceae</taxon>
        <taxon>Ileibacterium</taxon>
    </lineage>
</organism>
<keyword evidence="2" id="KW-0597">Phosphoprotein</keyword>
<feature type="transmembrane region" description="Helical" evidence="9">
    <location>
        <begin position="48"/>
        <end position="69"/>
    </location>
</feature>
<dbReference type="PANTHER" id="PTHR30578:SF0">
    <property type="entry name" value="ION-TRANSLOCATING OXIDOREDUCTASE COMPLEX SUBUNIT D"/>
    <property type="match status" value="1"/>
</dbReference>
<evidence type="ECO:0000256" key="1">
    <source>
        <dbReference type="ARBA" id="ARBA00022448"/>
    </source>
</evidence>
<accession>A0A1U7NCP4</accession>
<feature type="transmembrane region" description="Helical" evidence="9">
    <location>
        <begin position="81"/>
        <end position="97"/>
    </location>
</feature>
<evidence type="ECO:0000256" key="2">
    <source>
        <dbReference type="ARBA" id="ARBA00022553"/>
    </source>
</evidence>
<evidence type="ECO:0000313" key="11">
    <source>
        <dbReference type="Proteomes" id="UP000186341"/>
    </source>
</evidence>
<keyword evidence="6" id="KW-1278">Translocase</keyword>
<evidence type="ECO:0000256" key="9">
    <source>
        <dbReference type="SAM" id="Phobius"/>
    </source>
</evidence>
<keyword evidence="3" id="KW-0285">Flavoprotein</keyword>
<dbReference type="OrthoDB" id="9776359at2"/>
<gene>
    <name evidence="10" type="ORF">BO222_12475</name>
</gene>
<dbReference type="GO" id="GO:0005886">
    <property type="term" value="C:plasma membrane"/>
    <property type="evidence" value="ECO:0007669"/>
    <property type="project" value="TreeGrafter"/>
</dbReference>
<keyword evidence="11" id="KW-1185">Reference proteome</keyword>
<evidence type="ECO:0000313" key="10">
    <source>
        <dbReference type="EMBL" id="OLU36467.1"/>
    </source>
</evidence>
<dbReference type="RefSeq" id="WP_075821086.1">
    <property type="nucleotide sequence ID" value="NZ_CAOUMU010000061.1"/>
</dbReference>
<keyword evidence="4" id="KW-0288">FMN</keyword>
<dbReference type="InterPro" id="IPR004338">
    <property type="entry name" value="NqrB/RnfD"/>
</dbReference>
<feature type="transmembrane region" description="Helical" evidence="9">
    <location>
        <begin position="21"/>
        <end position="42"/>
    </location>
</feature>
<comment type="caution">
    <text evidence="10">The sequence shown here is derived from an EMBL/GenBank/DDBJ whole genome shotgun (WGS) entry which is preliminary data.</text>
</comment>
<evidence type="ECO:0000256" key="6">
    <source>
        <dbReference type="ARBA" id="ARBA00022967"/>
    </source>
</evidence>
<dbReference type="EMBL" id="MPJW01000272">
    <property type="protein sequence ID" value="OLU36467.1"/>
    <property type="molecule type" value="Genomic_DNA"/>
</dbReference>
<evidence type="ECO:0000256" key="4">
    <source>
        <dbReference type="ARBA" id="ARBA00022643"/>
    </source>
</evidence>
<feature type="transmembrane region" description="Helical" evidence="9">
    <location>
        <begin position="252"/>
        <end position="273"/>
    </location>
</feature>
<dbReference type="GO" id="GO:0055085">
    <property type="term" value="P:transmembrane transport"/>
    <property type="evidence" value="ECO:0007669"/>
    <property type="project" value="InterPro"/>
</dbReference>
<dbReference type="Proteomes" id="UP000186341">
    <property type="component" value="Unassembled WGS sequence"/>
</dbReference>
<feature type="transmembrane region" description="Helical" evidence="9">
    <location>
        <begin position="103"/>
        <end position="122"/>
    </location>
</feature>
<dbReference type="Pfam" id="PF03116">
    <property type="entry name" value="NQR2_RnfD_RnfE"/>
    <property type="match status" value="1"/>
</dbReference>
<evidence type="ECO:0000256" key="8">
    <source>
        <dbReference type="ARBA" id="ARBA00023136"/>
    </source>
</evidence>
<feature type="transmembrane region" description="Helical" evidence="9">
    <location>
        <begin position="193"/>
        <end position="213"/>
    </location>
</feature>
<dbReference type="PANTHER" id="PTHR30578">
    <property type="entry name" value="ELECTRON TRANSPORT COMPLEX PROTEIN RNFD"/>
    <property type="match status" value="1"/>
</dbReference>
<feature type="transmembrane region" description="Helical" evidence="9">
    <location>
        <begin position="339"/>
        <end position="358"/>
    </location>
</feature>
<keyword evidence="10" id="KW-0830">Ubiquinone</keyword>
<feature type="transmembrane region" description="Helical" evidence="9">
    <location>
        <begin position="134"/>
        <end position="153"/>
    </location>
</feature>
<protein>
    <submittedName>
        <fullName evidence="10">NADH:ubiquinone oxidoreductase subunit RnfD</fullName>
    </submittedName>
</protein>
<keyword evidence="1" id="KW-0813">Transport</keyword>
<evidence type="ECO:0000256" key="7">
    <source>
        <dbReference type="ARBA" id="ARBA00022989"/>
    </source>
</evidence>
<feature type="transmembrane region" description="Helical" evidence="9">
    <location>
        <begin position="225"/>
        <end position="246"/>
    </location>
</feature>
<keyword evidence="7 9" id="KW-1133">Transmembrane helix</keyword>
<proteinExistence type="predicted"/>
<evidence type="ECO:0000256" key="3">
    <source>
        <dbReference type="ARBA" id="ARBA00022630"/>
    </source>
</evidence>
<keyword evidence="5 9" id="KW-0812">Transmembrane</keyword>
<dbReference type="GeneID" id="82203938"/>
<dbReference type="AlphaFoldDB" id="A0A1U7NCP4"/>
<evidence type="ECO:0000256" key="5">
    <source>
        <dbReference type="ARBA" id="ARBA00022692"/>
    </source>
</evidence>
<feature type="transmembrane region" description="Helical" evidence="9">
    <location>
        <begin position="285"/>
        <end position="302"/>
    </location>
</feature>